<sequence>MLLIWSDGFLEAAMTDLGHPVGGQVFVDVHSRGLPNAAGEYTWGDAPDQNYVHEHGRTILYMVLDQAGMRKFLVVRSEDSATNSMFRKWATLGAMIAEGKAWT</sequence>
<evidence type="ECO:0000313" key="2">
    <source>
        <dbReference type="Proteomes" id="UP000275385"/>
    </source>
</evidence>
<keyword evidence="2" id="KW-1185">Reference proteome</keyword>
<dbReference type="AlphaFoldDB" id="A0A420XZT3"/>
<gene>
    <name evidence="1" type="ORF">DL546_001053</name>
</gene>
<organism evidence="1 2">
    <name type="scientific">Coniochaeta pulveracea</name>
    <dbReference type="NCBI Taxonomy" id="177199"/>
    <lineage>
        <taxon>Eukaryota</taxon>
        <taxon>Fungi</taxon>
        <taxon>Dikarya</taxon>
        <taxon>Ascomycota</taxon>
        <taxon>Pezizomycotina</taxon>
        <taxon>Sordariomycetes</taxon>
        <taxon>Sordariomycetidae</taxon>
        <taxon>Coniochaetales</taxon>
        <taxon>Coniochaetaceae</taxon>
        <taxon>Coniochaeta</taxon>
    </lineage>
</organism>
<proteinExistence type="predicted"/>
<protein>
    <submittedName>
        <fullName evidence="1">Uncharacterized protein</fullName>
    </submittedName>
</protein>
<dbReference type="EMBL" id="QVQW01000087">
    <property type="protein sequence ID" value="RKU40918.1"/>
    <property type="molecule type" value="Genomic_DNA"/>
</dbReference>
<accession>A0A420XZT3</accession>
<reference evidence="1 2" key="1">
    <citation type="submission" date="2018-08" db="EMBL/GenBank/DDBJ databases">
        <title>Draft genome of the lignicolous fungus Coniochaeta pulveracea.</title>
        <authorList>
            <person name="Borstlap C.J."/>
            <person name="De Witt R.N."/>
            <person name="Botha A."/>
            <person name="Volschenk H."/>
        </authorList>
    </citation>
    <scope>NUCLEOTIDE SEQUENCE [LARGE SCALE GENOMIC DNA]</scope>
    <source>
        <strain evidence="1 2">CAB683</strain>
    </source>
</reference>
<evidence type="ECO:0000313" key="1">
    <source>
        <dbReference type="EMBL" id="RKU40918.1"/>
    </source>
</evidence>
<dbReference type="Proteomes" id="UP000275385">
    <property type="component" value="Unassembled WGS sequence"/>
</dbReference>
<name>A0A420XZT3_9PEZI</name>
<comment type="caution">
    <text evidence="1">The sequence shown here is derived from an EMBL/GenBank/DDBJ whole genome shotgun (WGS) entry which is preliminary data.</text>
</comment>